<accession>A0A4Z2GIE0</accession>
<gene>
    <name evidence="1" type="ORF">EYF80_036668</name>
</gene>
<organism evidence="1 2">
    <name type="scientific">Liparis tanakae</name>
    <name type="common">Tanaka's snailfish</name>
    <dbReference type="NCBI Taxonomy" id="230148"/>
    <lineage>
        <taxon>Eukaryota</taxon>
        <taxon>Metazoa</taxon>
        <taxon>Chordata</taxon>
        <taxon>Craniata</taxon>
        <taxon>Vertebrata</taxon>
        <taxon>Euteleostomi</taxon>
        <taxon>Actinopterygii</taxon>
        <taxon>Neopterygii</taxon>
        <taxon>Teleostei</taxon>
        <taxon>Neoteleostei</taxon>
        <taxon>Acanthomorphata</taxon>
        <taxon>Eupercaria</taxon>
        <taxon>Perciformes</taxon>
        <taxon>Cottioidei</taxon>
        <taxon>Cottales</taxon>
        <taxon>Liparidae</taxon>
        <taxon>Liparis</taxon>
    </lineage>
</organism>
<keyword evidence="2" id="KW-1185">Reference proteome</keyword>
<comment type="caution">
    <text evidence="1">The sequence shown here is derived from an EMBL/GenBank/DDBJ whole genome shotgun (WGS) entry which is preliminary data.</text>
</comment>
<dbReference type="Proteomes" id="UP000314294">
    <property type="component" value="Unassembled WGS sequence"/>
</dbReference>
<evidence type="ECO:0000313" key="2">
    <source>
        <dbReference type="Proteomes" id="UP000314294"/>
    </source>
</evidence>
<proteinExistence type="predicted"/>
<name>A0A4Z2GIE0_9TELE</name>
<dbReference type="AlphaFoldDB" id="A0A4Z2GIE0"/>
<reference evidence="1 2" key="1">
    <citation type="submission" date="2019-03" db="EMBL/GenBank/DDBJ databases">
        <title>First draft genome of Liparis tanakae, snailfish: a comprehensive survey of snailfish specific genes.</title>
        <authorList>
            <person name="Kim W."/>
            <person name="Song I."/>
            <person name="Jeong J.-H."/>
            <person name="Kim D."/>
            <person name="Kim S."/>
            <person name="Ryu S."/>
            <person name="Song J.Y."/>
            <person name="Lee S.K."/>
        </authorList>
    </citation>
    <scope>NUCLEOTIDE SEQUENCE [LARGE SCALE GENOMIC DNA]</scope>
    <source>
        <tissue evidence="1">Muscle</tissue>
    </source>
</reference>
<sequence length="103" mass="11348">MWIAEPSSLRPWGWIQIRGFVKKSGVGQILAVCSVLDSSVTPGDPAVSLLHRSGSSANQLLVASPSFSSHHRMRLKTRTFPITASRTELTAGYFHITKKEKNK</sequence>
<dbReference type="EMBL" id="SRLO01000525">
    <property type="protein sequence ID" value="TNN53149.1"/>
    <property type="molecule type" value="Genomic_DNA"/>
</dbReference>
<protein>
    <submittedName>
        <fullName evidence="1">Uncharacterized protein</fullName>
    </submittedName>
</protein>
<evidence type="ECO:0000313" key="1">
    <source>
        <dbReference type="EMBL" id="TNN53149.1"/>
    </source>
</evidence>